<protein>
    <submittedName>
        <fullName evidence="1 3">Uncharacterized protein</fullName>
    </submittedName>
</protein>
<dbReference type="EMBL" id="UZAE01000772">
    <property type="protein sequence ID" value="VDN97675.1"/>
    <property type="molecule type" value="Genomic_DNA"/>
</dbReference>
<sequence>MLNMASSKADLLPHSAATQNGVALFIFTIPMGTRNEDLFTSSIYRSVRNNIARKCHCELSVFDGNTLLPLSHSIPNRNYDQPPTDLLISIANPQDEILFTRGNWVIQVVYLTEPSRHYLFLKLINDFATKMKTFSDPRNNLGRTPISQGFKYTTVVTLAHEKLRDAFQGDRNALVNEDMIKKAKSQRQKAGKDSILPREWGELPTIKIENTYDDMRNPISNLKLQQSGDLMVMEDGNLRKVRERIENQFTTENNLNQNASCVECAENSGTRVHKNAKKESSLQTIEHELEGLAKKMNLE</sequence>
<accession>A0A0R3T440</accession>
<reference evidence="1 2" key="2">
    <citation type="submission" date="2018-11" db="EMBL/GenBank/DDBJ databases">
        <authorList>
            <consortium name="Pathogen Informatics"/>
        </authorList>
    </citation>
    <scope>NUCLEOTIDE SEQUENCE [LARGE SCALE GENOMIC DNA]</scope>
</reference>
<evidence type="ECO:0000313" key="2">
    <source>
        <dbReference type="Proteomes" id="UP000278807"/>
    </source>
</evidence>
<gene>
    <name evidence="1" type="ORF">HNAJ_LOCUS1816</name>
</gene>
<dbReference type="OrthoDB" id="6246273at2759"/>
<keyword evidence="2" id="KW-1185">Reference proteome</keyword>
<dbReference type="WBParaSite" id="HNAJ_0000181701-mRNA-1">
    <property type="protein sequence ID" value="HNAJ_0000181701-mRNA-1"/>
    <property type="gene ID" value="HNAJ_0000181701"/>
</dbReference>
<evidence type="ECO:0000313" key="1">
    <source>
        <dbReference type="EMBL" id="VDN97675.1"/>
    </source>
</evidence>
<organism evidence="3">
    <name type="scientific">Rodentolepis nana</name>
    <name type="common">Dwarf tapeworm</name>
    <name type="synonym">Hymenolepis nana</name>
    <dbReference type="NCBI Taxonomy" id="102285"/>
    <lineage>
        <taxon>Eukaryota</taxon>
        <taxon>Metazoa</taxon>
        <taxon>Spiralia</taxon>
        <taxon>Lophotrochozoa</taxon>
        <taxon>Platyhelminthes</taxon>
        <taxon>Cestoda</taxon>
        <taxon>Eucestoda</taxon>
        <taxon>Cyclophyllidea</taxon>
        <taxon>Hymenolepididae</taxon>
        <taxon>Rodentolepis</taxon>
    </lineage>
</organism>
<evidence type="ECO:0000313" key="3">
    <source>
        <dbReference type="WBParaSite" id="HNAJ_0000181701-mRNA-1"/>
    </source>
</evidence>
<reference evidence="3" key="1">
    <citation type="submission" date="2017-02" db="UniProtKB">
        <authorList>
            <consortium name="WormBaseParasite"/>
        </authorList>
    </citation>
    <scope>IDENTIFICATION</scope>
</reference>
<dbReference type="AlphaFoldDB" id="A0A0R3T440"/>
<name>A0A0R3T440_RODNA</name>
<proteinExistence type="predicted"/>
<dbReference type="Proteomes" id="UP000278807">
    <property type="component" value="Unassembled WGS sequence"/>
</dbReference>